<keyword evidence="5 8" id="KW-1133">Transmembrane helix</keyword>
<dbReference type="Pfam" id="PF00510">
    <property type="entry name" value="COX3"/>
    <property type="match status" value="1"/>
</dbReference>
<dbReference type="PANTHER" id="PTHR11403">
    <property type="entry name" value="CYTOCHROME C OXIDASE SUBUNIT III"/>
    <property type="match status" value="1"/>
</dbReference>
<protein>
    <submittedName>
        <fullName evidence="10">Cytochrome o ubiquinol oxidase subunit III</fullName>
    </submittedName>
</protein>
<sequence length="198" mass="22578">MNDSMKEKYPDTYHDVYDKTMLGFWLYLVTDFMLFATYFAVYVVLVKNTFGGPGPSELFCLPMVLVQTLILITCSFTSGIGGIFAHRRNKAGVIALFSVTFALGLLFTVMQFCDYSRLIASGNSWHRSAFLTAYFNLLGLHTLHMILAMLWVILLIIPVCKQGITDLSLKRLSCLRMFWQFITVVWIFIFSIVYLIGA</sequence>
<evidence type="ECO:0000256" key="3">
    <source>
        <dbReference type="ARBA" id="ARBA00022475"/>
    </source>
</evidence>
<gene>
    <name evidence="10" type="ORF">COB11_07815</name>
</gene>
<dbReference type="PROSITE" id="PS50253">
    <property type="entry name" value="COX3"/>
    <property type="match status" value="1"/>
</dbReference>
<keyword evidence="4 7" id="KW-0812">Transmembrane</keyword>
<evidence type="ECO:0000256" key="8">
    <source>
        <dbReference type="SAM" id="Phobius"/>
    </source>
</evidence>
<dbReference type="EMBL" id="NVUU01000115">
    <property type="protein sequence ID" value="PCI92260.1"/>
    <property type="molecule type" value="Genomic_DNA"/>
</dbReference>
<feature type="domain" description="Heme-copper oxidase subunit III family profile" evidence="9">
    <location>
        <begin position="1"/>
        <end position="198"/>
    </location>
</feature>
<feature type="transmembrane region" description="Helical" evidence="8">
    <location>
        <begin position="91"/>
        <end position="113"/>
    </location>
</feature>
<comment type="caution">
    <text evidence="10">The sequence shown here is derived from an EMBL/GenBank/DDBJ whole genome shotgun (WGS) entry which is preliminary data.</text>
</comment>
<feature type="transmembrane region" description="Helical" evidence="8">
    <location>
        <begin position="177"/>
        <end position="197"/>
    </location>
</feature>
<evidence type="ECO:0000313" key="11">
    <source>
        <dbReference type="Proteomes" id="UP000217838"/>
    </source>
</evidence>
<accession>A0A2A4YCB7</accession>
<evidence type="ECO:0000313" key="10">
    <source>
        <dbReference type="EMBL" id="PCI92260.1"/>
    </source>
</evidence>
<keyword evidence="3" id="KW-1003">Cell membrane</keyword>
<evidence type="ECO:0000256" key="2">
    <source>
        <dbReference type="ARBA" id="ARBA00010581"/>
    </source>
</evidence>
<reference evidence="11" key="1">
    <citation type="submission" date="2017-08" db="EMBL/GenBank/DDBJ databases">
        <title>A dynamic microbial community with high functional redundancy inhabits the cold, oxic subseafloor aquifer.</title>
        <authorList>
            <person name="Tully B.J."/>
            <person name="Wheat C.G."/>
            <person name="Glazer B.T."/>
            <person name="Huber J.A."/>
        </authorList>
    </citation>
    <scope>NUCLEOTIDE SEQUENCE [LARGE SCALE GENOMIC DNA]</scope>
</reference>
<dbReference type="AlphaFoldDB" id="A0A2A4YCB7"/>
<dbReference type="FunFam" id="1.20.120.80:FF:000001">
    <property type="entry name" value="Cytochrome (Ubi)quinol oxidase subunit III"/>
    <property type="match status" value="1"/>
</dbReference>
<dbReference type="InterPro" id="IPR013833">
    <property type="entry name" value="Cyt_c_oxidase_su3_a-hlx"/>
</dbReference>
<feature type="transmembrane region" description="Helical" evidence="8">
    <location>
        <begin position="24"/>
        <end position="46"/>
    </location>
</feature>
<evidence type="ECO:0000256" key="5">
    <source>
        <dbReference type="ARBA" id="ARBA00022989"/>
    </source>
</evidence>
<evidence type="ECO:0000256" key="6">
    <source>
        <dbReference type="ARBA" id="ARBA00023136"/>
    </source>
</evidence>
<feature type="transmembrane region" description="Helical" evidence="8">
    <location>
        <begin position="134"/>
        <end position="157"/>
    </location>
</feature>
<comment type="similarity">
    <text evidence="2 7">Belongs to the cytochrome c oxidase subunit 3 family.</text>
</comment>
<dbReference type="GO" id="GO:0004129">
    <property type="term" value="F:cytochrome-c oxidase activity"/>
    <property type="evidence" value="ECO:0007669"/>
    <property type="project" value="InterPro"/>
</dbReference>
<name>A0A2A4YCB7_UNCAE</name>
<dbReference type="InterPro" id="IPR024791">
    <property type="entry name" value="Cyt_c/ubiquinol_Oxase_su3"/>
</dbReference>
<dbReference type="PANTHER" id="PTHR11403:SF2">
    <property type="entry name" value="CYTOCHROME BO(3) UBIQUINOL OXIDASE SUBUNIT 3"/>
    <property type="match status" value="1"/>
</dbReference>
<evidence type="ECO:0000256" key="4">
    <source>
        <dbReference type="ARBA" id="ARBA00022692"/>
    </source>
</evidence>
<feature type="transmembrane region" description="Helical" evidence="8">
    <location>
        <begin position="58"/>
        <end position="85"/>
    </location>
</feature>
<dbReference type="GO" id="GO:0005886">
    <property type="term" value="C:plasma membrane"/>
    <property type="evidence" value="ECO:0007669"/>
    <property type="project" value="UniProtKB-SubCell"/>
</dbReference>
<dbReference type="Proteomes" id="UP000217838">
    <property type="component" value="Unassembled WGS sequence"/>
</dbReference>
<keyword evidence="6 8" id="KW-0472">Membrane</keyword>
<comment type="subcellular location">
    <subcellularLocation>
        <location evidence="1 7">Cell membrane</location>
        <topology evidence="1 7">Multi-pass membrane protein</topology>
    </subcellularLocation>
</comment>
<proteinExistence type="inferred from homology"/>
<evidence type="ECO:0000256" key="7">
    <source>
        <dbReference type="RuleBase" id="RU003376"/>
    </source>
</evidence>
<organism evidence="10 11">
    <name type="scientific">Aerophobetes bacterium</name>
    <dbReference type="NCBI Taxonomy" id="2030807"/>
    <lineage>
        <taxon>Bacteria</taxon>
        <taxon>Candidatus Aerophobota</taxon>
    </lineage>
</organism>
<dbReference type="InterPro" id="IPR035973">
    <property type="entry name" value="Cyt_c_oxidase_su3-like_sf"/>
</dbReference>
<dbReference type="Gene3D" id="1.20.120.80">
    <property type="entry name" value="Cytochrome c oxidase, subunit III, four-helix bundle"/>
    <property type="match status" value="1"/>
</dbReference>
<evidence type="ECO:0000256" key="1">
    <source>
        <dbReference type="ARBA" id="ARBA00004651"/>
    </source>
</evidence>
<dbReference type="GO" id="GO:0019646">
    <property type="term" value="P:aerobic electron transport chain"/>
    <property type="evidence" value="ECO:0007669"/>
    <property type="project" value="InterPro"/>
</dbReference>
<evidence type="ECO:0000259" key="9">
    <source>
        <dbReference type="PROSITE" id="PS50253"/>
    </source>
</evidence>
<dbReference type="SUPFAM" id="SSF81452">
    <property type="entry name" value="Cytochrome c oxidase subunit III-like"/>
    <property type="match status" value="1"/>
</dbReference>
<dbReference type="InterPro" id="IPR000298">
    <property type="entry name" value="Cyt_c_oxidase-like_su3"/>
</dbReference>